<accession>A0ABD3AYP2</accession>
<dbReference type="EMBL" id="JBJUIK010000002">
    <property type="protein sequence ID" value="KAL3536233.1"/>
    <property type="molecule type" value="Genomic_DNA"/>
</dbReference>
<dbReference type="Proteomes" id="UP001630127">
    <property type="component" value="Unassembled WGS sequence"/>
</dbReference>
<evidence type="ECO:0000313" key="1">
    <source>
        <dbReference type="EMBL" id="KAL3536233.1"/>
    </source>
</evidence>
<protein>
    <submittedName>
        <fullName evidence="1">Uncharacterized protein</fullName>
    </submittedName>
</protein>
<dbReference type="AlphaFoldDB" id="A0ABD3AYP2"/>
<gene>
    <name evidence="1" type="ORF">ACH5RR_004694</name>
</gene>
<sequence>MAAVNAATAAASSVAFSPHYFLLSVLRIQSHSPLITCSSSLVPSESRRYSLFARSNKRPLFAPQFAVNKKISEAIDGAVEDKEDQMEEDASTETFLVLIYSFALAIFCCSSWW</sequence>
<name>A0ABD3AYP2_9GENT</name>
<evidence type="ECO:0000313" key="2">
    <source>
        <dbReference type="Proteomes" id="UP001630127"/>
    </source>
</evidence>
<reference evidence="1 2" key="1">
    <citation type="submission" date="2024-11" db="EMBL/GenBank/DDBJ databases">
        <title>A near-complete genome assembly of Cinchona calisaya.</title>
        <authorList>
            <person name="Lian D.C."/>
            <person name="Zhao X.W."/>
            <person name="Wei L."/>
        </authorList>
    </citation>
    <scope>NUCLEOTIDE SEQUENCE [LARGE SCALE GENOMIC DNA]</scope>
    <source>
        <tissue evidence="1">Nenye</tissue>
    </source>
</reference>
<organism evidence="1 2">
    <name type="scientific">Cinchona calisaya</name>
    <dbReference type="NCBI Taxonomy" id="153742"/>
    <lineage>
        <taxon>Eukaryota</taxon>
        <taxon>Viridiplantae</taxon>
        <taxon>Streptophyta</taxon>
        <taxon>Embryophyta</taxon>
        <taxon>Tracheophyta</taxon>
        <taxon>Spermatophyta</taxon>
        <taxon>Magnoliopsida</taxon>
        <taxon>eudicotyledons</taxon>
        <taxon>Gunneridae</taxon>
        <taxon>Pentapetalae</taxon>
        <taxon>asterids</taxon>
        <taxon>lamiids</taxon>
        <taxon>Gentianales</taxon>
        <taxon>Rubiaceae</taxon>
        <taxon>Cinchonoideae</taxon>
        <taxon>Cinchoneae</taxon>
        <taxon>Cinchona</taxon>
    </lineage>
</organism>
<proteinExistence type="predicted"/>
<keyword evidence="2" id="KW-1185">Reference proteome</keyword>
<comment type="caution">
    <text evidence="1">The sequence shown here is derived from an EMBL/GenBank/DDBJ whole genome shotgun (WGS) entry which is preliminary data.</text>
</comment>